<dbReference type="AlphaFoldDB" id="A0A6L8V6P3"/>
<gene>
    <name evidence="2" type="ORF">GQF01_22775</name>
</gene>
<dbReference type="InterPro" id="IPR013783">
    <property type="entry name" value="Ig-like_fold"/>
</dbReference>
<feature type="signal peptide" evidence="1">
    <location>
        <begin position="1"/>
        <end position="23"/>
    </location>
</feature>
<dbReference type="Proteomes" id="UP000481087">
    <property type="component" value="Unassembled WGS sequence"/>
</dbReference>
<keyword evidence="3" id="KW-1185">Reference proteome</keyword>
<reference evidence="2 3" key="1">
    <citation type="submission" date="2019-12" db="EMBL/GenBank/DDBJ databases">
        <title>Paenibacillus sp. nov. sp. isolated from soil.</title>
        <authorList>
            <person name="Kim J."/>
            <person name="Jeong S.E."/>
            <person name="Jung H.S."/>
            <person name="Jeon C.O."/>
        </authorList>
    </citation>
    <scope>NUCLEOTIDE SEQUENCE [LARGE SCALE GENOMIC DNA]</scope>
    <source>
        <strain evidence="2 3">5J-6</strain>
    </source>
</reference>
<dbReference type="RefSeq" id="WP_161408981.1">
    <property type="nucleotide sequence ID" value="NZ_WTUZ01000022.1"/>
</dbReference>
<organism evidence="2 3">
    <name type="scientific">Paenibacillus silvestris</name>
    <dbReference type="NCBI Taxonomy" id="2606219"/>
    <lineage>
        <taxon>Bacteria</taxon>
        <taxon>Bacillati</taxon>
        <taxon>Bacillota</taxon>
        <taxon>Bacilli</taxon>
        <taxon>Bacillales</taxon>
        <taxon>Paenibacillaceae</taxon>
        <taxon>Paenibacillus</taxon>
    </lineage>
</organism>
<name>A0A6L8V6P3_9BACL</name>
<protein>
    <submittedName>
        <fullName evidence="2">Uncharacterized protein</fullName>
    </submittedName>
</protein>
<evidence type="ECO:0000313" key="2">
    <source>
        <dbReference type="EMBL" id="MZQ84940.1"/>
    </source>
</evidence>
<keyword evidence="1" id="KW-0732">Signal</keyword>
<dbReference type="EMBL" id="WTUZ01000022">
    <property type="protein sequence ID" value="MZQ84940.1"/>
    <property type="molecule type" value="Genomic_DNA"/>
</dbReference>
<proteinExistence type="predicted"/>
<evidence type="ECO:0000256" key="1">
    <source>
        <dbReference type="SAM" id="SignalP"/>
    </source>
</evidence>
<feature type="chain" id="PRO_5026914515" evidence="1">
    <location>
        <begin position="24"/>
        <end position="132"/>
    </location>
</feature>
<comment type="caution">
    <text evidence="2">The sequence shown here is derived from an EMBL/GenBank/DDBJ whole genome shotgun (WGS) entry which is preliminary data.</text>
</comment>
<accession>A0A6L8V6P3</accession>
<dbReference type="Gene3D" id="2.60.40.10">
    <property type="entry name" value="Immunoglobulins"/>
    <property type="match status" value="1"/>
</dbReference>
<sequence>MKKIVSSLFLAILMLAFSTSAFAAAPNVVVNTPFSSISGNPTVYSYQPPIAWYQNDTDANSYFAEYWILIYDESWNVVYDSGVVTQNTTQKNMSVVVPTLPKNTTLAVGVSVKDNTGAWTSDTTVKFMYIEQ</sequence>
<evidence type="ECO:0000313" key="3">
    <source>
        <dbReference type="Proteomes" id="UP000481087"/>
    </source>
</evidence>